<evidence type="ECO:0000313" key="9">
    <source>
        <dbReference type="EMBL" id="MFD2700477.1"/>
    </source>
</evidence>
<dbReference type="Gene3D" id="3.30.70.270">
    <property type="match status" value="1"/>
</dbReference>
<keyword evidence="2" id="KW-1003">Cell membrane</keyword>
<dbReference type="SMART" id="SM00267">
    <property type="entry name" value="GGDEF"/>
    <property type="match status" value="1"/>
</dbReference>
<dbReference type="InterPro" id="IPR033479">
    <property type="entry name" value="dCache_1"/>
</dbReference>
<name>A0ABW5SNV3_9BACL</name>
<evidence type="ECO:0000256" key="2">
    <source>
        <dbReference type="ARBA" id="ARBA00022475"/>
    </source>
</evidence>
<dbReference type="Pfam" id="PF02743">
    <property type="entry name" value="dCache_1"/>
    <property type="match status" value="1"/>
</dbReference>
<evidence type="ECO:0000256" key="4">
    <source>
        <dbReference type="ARBA" id="ARBA00022989"/>
    </source>
</evidence>
<dbReference type="NCBIfam" id="TIGR00254">
    <property type="entry name" value="GGDEF"/>
    <property type="match status" value="1"/>
</dbReference>
<evidence type="ECO:0000256" key="3">
    <source>
        <dbReference type="ARBA" id="ARBA00022692"/>
    </source>
</evidence>
<dbReference type="InterPro" id="IPR000160">
    <property type="entry name" value="GGDEF_dom"/>
</dbReference>
<keyword evidence="9" id="KW-0548">Nucleotidyltransferase</keyword>
<dbReference type="PANTHER" id="PTHR46663">
    <property type="entry name" value="DIGUANYLATE CYCLASE DGCT-RELATED"/>
    <property type="match status" value="1"/>
</dbReference>
<reference evidence="10" key="1">
    <citation type="journal article" date="2019" name="Int. J. Syst. Evol. Microbiol.">
        <title>The Global Catalogue of Microorganisms (GCM) 10K type strain sequencing project: providing services to taxonomists for standard genome sequencing and annotation.</title>
        <authorList>
            <consortium name="The Broad Institute Genomics Platform"/>
            <consortium name="The Broad Institute Genome Sequencing Center for Infectious Disease"/>
            <person name="Wu L."/>
            <person name="Ma J."/>
        </authorList>
    </citation>
    <scope>NUCLEOTIDE SEQUENCE [LARGE SCALE GENOMIC DNA]</scope>
    <source>
        <strain evidence="10">KCTC 33849</strain>
    </source>
</reference>
<evidence type="ECO:0000259" key="7">
    <source>
        <dbReference type="PROSITE" id="PS50885"/>
    </source>
</evidence>
<dbReference type="PROSITE" id="PS50887">
    <property type="entry name" value="GGDEF"/>
    <property type="match status" value="1"/>
</dbReference>
<sequence>MFKLRTVLVFAFTVIVIMLTFILGSILSHRAESSLQKEIGQSLANIAYQMSDKLDNFMWSRQGEVEMLAATYTLAQNNEISAIQNLMGQLQTSFPSFSWVGYMNVKGDVLAATDGILVGANISERPVFKEGIKGKFIGDVHDAVLLAKLLPNPTGEPLQFVDISMPVMDRDGQVKGVLAAHLSWEWSREVERTILEPQQQHTQDMELFIVSKNDNTILLGPDDMVGQQLDIQSIQNVQNGQNSWEIEEWPDGQTYLTGYAYGDGYLNYEGLGWSVLVRQPEATAFIGLNELTRQFIMVGAAAALIFAAIGWLLSERITKPIRGITNAANQLRQGKDVKIPVYKSFSDMQILSLSLRSLVDTLVRTETALGDMKNQAHRDQLTGLPNRAALEIYLENTIMDLDPEHEALSFMYLDLDGFKRVNDTLGHQTGDILLQKVASRLREAIPARDIVVRLGGDEFLIILRSGKDEAMDAAGMISHRIIESINSPFIIDLNHVTIGCSMGVSFYPIHDRDVGSIIRLADESLYQSKQSGKNRVTFYQDEDIRSSDE</sequence>
<comment type="subcellular location">
    <subcellularLocation>
        <location evidence="1">Cell membrane</location>
        <topology evidence="1">Multi-pass membrane protein</topology>
    </subcellularLocation>
</comment>
<keyword evidence="9" id="KW-0808">Transferase</keyword>
<dbReference type="Proteomes" id="UP001597540">
    <property type="component" value="Unassembled WGS sequence"/>
</dbReference>
<dbReference type="PROSITE" id="PS50885">
    <property type="entry name" value="HAMP"/>
    <property type="match status" value="1"/>
</dbReference>
<dbReference type="RefSeq" id="WP_090722540.1">
    <property type="nucleotide sequence ID" value="NZ_JBHUMJ010000002.1"/>
</dbReference>
<proteinExistence type="predicted"/>
<dbReference type="InterPro" id="IPR029787">
    <property type="entry name" value="Nucleotide_cyclase"/>
</dbReference>
<feature type="domain" description="GGDEF" evidence="8">
    <location>
        <begin position="406"/>
        <end position="541"/>
    </location>
</feature>
<feature type="domain" description="HAMP" evidence="7">
    <location>
        <begin position="315"/>
        <end position="367"/>
    </location>
</feature>
<evidence type="ECO:0000259" key="8">
    <source>
        <dbReference type="PROSITE" id="PS50887"/>
    </source>
</evidence>
<dbReference type="Gene3D" id="6.10.340.10">
    <property type="match status" value="1"/>
</dbReference>
<keyword evidence="4 6" id="KW-1133">Transmembrane helix</keyword>
<evidence type="ECO:0000313" key="10">
    <source>
        <dbReference type="Proteomes" id="UP001597540"/>
    </source>
</evidence>
<dbReference type="EMBL" id="JBHUMJ010000002">
    <property type="protein sequence ID" value="MFD2700477.1"/>
    <property type="molecule type" value="Genomic_DNA"/>
</dbReference>
<dbReference type="SUPFAM" id="SSF55073">
    <property type="entry name" value="Nucleotide cyclase"/>
    <property type="match status" value="1"/>
</dbReference>
<dbReference type="InterPro" id="IPR003660">
    <property type="entry name" value="HAMP_dom"/>
</dbReference>
<dbReference type="Pfam" id="PF00990">
    <property type="entry name" value="GGDEF"/>
    <property type="match status" value="1"/>
</dbReference>
<dbReference type="InterPro" id="IPR043128">
    <property type="entry name" value="Rev_trsase/Diguanyl_cyclase"/>
</dbReference>
<dbReference type="GO" id="GO:0052621">
    <property type="term" value="F:diguanylate cyclase activity"/>
    <property type="evidence" value="ECO:0007669"/>
    <property type="project" value="UniProtKB-EC"/>
</dbReference>
<dbReference type="PANTHER" id="PTHR46663:SF2">
    <property type="entry name" value="GGDEF DOMAIN-CONTAINING PROTEIN"/>
    <property type="match status" value="1"/>
</dbReference>
<keyword evidence="5 6" id="KW-0472">Membrane</keyword>
<dbReference type="CDD" id="cd01949">
    <property type="entry name" value="GGDEF"/>
    <property type="match status" value="1"/>
</dbReference>
<keyword evidence="3 6" id="KW-0812">Transmembrane</keyword>
<comment type="caution">
    <text evidence="9">The sequence shown here is derived from an EMBL/GenBank/DDBJ whole genome shotgun (WGS) entry which is preliminary data.</text>
</comment>
<gene>
    <name evidence="9" type="ORF">ACFSVM_08335</name>
</gene>
<feature type="transmembrane region" description="Helical" evidence="6">
    <location>
        <begin position="295"/>
        <end position="313"/>
    </location>
</feature>
<evidence type="ECO:0000256" key="5">
    <source>
        <dbReference type="ARBA" id="ARBA00023136"/>
    </source>
</evidence>
<evidence type="ECO:0000256" key="1">
    <source>
        <dbReference type="ARBA" id="ARBA00004651"/>
    </source>
</evidence>
<protein>
    <submittedName>
        <fullName evidence="9">Diguanylate cyclase domain-containing protein</fullName>
        <ecNumber evidence="9">2.7.7.65</ecNumber>
    </submittedName>
</protein>
<dbReference type="CDD" id="cd12914">
    <property type="entry name" value="PDC1_DGC_like"/>
    <property type="match status" value="1"/>
</dbReference>
<dbReference type="InterPro" id="IPR052163">
    <property type="entry name" value="DGC-Regulatory_Protein"/>
</dbReference>
<accession>A0ABW5SNV3</accession>
<dbReference type="Gene3D" id="3.30.450.20">
    <property type="entry name" value="PAS domain"/>
    <property type="match status" value="1"/>
</dbReference>
<evidence type="ECO:0000256" key="6">
    <source>
        <dbReference type="SAM" id="Phobius"/>
    </source>
</evidence>
<dbReference type="EC" id="2.7.7.65" evidence="9"/>
<keyword evidence="10" id="KW-1185">Reference proteome</keyword>
<organism evidence="9 10">
    <name type="scientific">Paenibacillus shunpengii</name>
    <dbReference type="NCBI Taxonomy" id="2054424"/>
    <lineage>
        <taxon>Bacteria</taxon>
        <taxon>Bacillati</taxon>
        <taxon>Bacillota</taxon>
        <taxon>Bacilli</taxon>
        <taxon>Bacillales</taxon>
        <taxon>Paenibacillaceae</taxon>
        <taxon>Paenibacillus</taxon>
    </lineage>
</organism>
<feature type="transmembrane region" description="Helical" evidence="6">
    <location>
        <begin position="7"/>
        <end position="27"/>
    </location>
</feature>